<name>A0AAV7RVV8_PLEWA</name>
<evidence type="ECO:0000313" key="3">
    <source>
        <dbReference type="Proteomes" id="UP001066276"/>
    </source>
</evidence>
<comment type="caution">
    <text evidence="2">The sequence shown here is derived from an EMBL/GenBank/DDBJ whole genome shotgun (WGS) entry which is preliminary data.</text>
</comment>
<feature type="region of interest" description="Disordered" evidence="1">
    <location>
        <begin position="1"/>
        <end position="105"/>
    </location>
</feature>
<sequence>MFGTCRAQRRDKLRTTLHIREVDDNLPRSQGNGDAGKHLGNPDIRFPEHTEREDGLDARGEGEEEKEQDADREKQETEDARRIGNNEVPPKTTGQPWEKKKVEPRALRHVPGETWLTKYAL</sequence>
<evidence type="ECO:0000256" key="1">
    <source>
        <dbReference type="SAM" id="MobiDB-lite"/>
    </source>
</evidence>
<evidence type="ECO:0000313" key="2">
    <source>
        <dbReference type="EMBL" id="KAJ1155083.1"/>
    </source>
</evidence>
<proteinExistence type="predicted"/>
<reference evidence="2" key="1">
    <citation type="journal article" date="2022" name="bioRxiv">
        <title>Sequencing and chromosome-scale assembly of the giantPleurodeles waltlgenome.</title>
        <authorList>
            <person name="Brown T."/>
            <person name="Elewa A."/>
            <person name="Iarovenko S."/>
            <person name="Subramanian E."/>
            <person name="Araus A.J."/>
            <person name="Petzold A."/>
            <person name="Susuki M."/>
            <person name="Suzuki K.-i.T."/>
            <person name="Hayashi T."/>
            <person name="Toyoda A."/>
            <person name="Oliveira C."/>
            <person name="Osipova E."/>
            <person name="Leigh N.D."/>
            <person name="Simon A."/>
            <person name="Yun M.H."/>
        </authorList>
    </citation>
    <scope>NUCLEOTIDE SEQUENCE</scope>
    <source>
        <strain evidence="2">20211129_DDA</strain>
        <tissue evidence="2">Liver</tissue>
    </source>
</reference>
<gene>
    <name evidence="2" type="ORF">NDU88_007819</name>
</gene>
<feature type="compositionally biased region" description="Basic and acidic residues" evidence="1">
    <location>
        <begin position="45"/>
        <end position="61"/>
    </location>
</feature>
<dbReference type="Proteomes" id="UP001066276">
    <property type="component" value="Chromosome 5"/>
</dbReference>
<feature type="compositionally biased region" description="Basic and acidic residues" evidence="1">
    <location>
        <begin position="69"/>
        <end position="84"/>
    </location>
</feature>
<feature type="compositionally biased region" description="Basic and acidic residues" evidence="1">
    <location>
        <begin position="8"/>
        <end position="26"/>
    </location>
</feature>
<dbReference type="AlphaFoldDB" id="A0AAV7RVV8"/>
<organism evidence="2 3">
    <name type="scientific">Pleurodeles waltl</name>
    <name type="common">Iberian ribbed newt</name>
    <dbReference type="NCBI Taxonomy" id="8319"/>
    <lineage>
        <taxon>Eukaryota</taxon>
        <taxon>Metazoa</taxon>
        <taxon>Chordata</taxon>
        <taxon>Craniata</taxon>
        <taxon>Vertebrata</taxon>
        <taxon>Euteleostomi</taxon>
        <taxon>Amphibia</taxon>
        <taxon>Batrachia</taxon>
        <taxon>Caudata</taxon>
        <taxon>Salamandroidea</taxon>
        <taxon>Salamandridae</taxon>
        <taxon>Pleurodelinae</taxon>
        <taxon>Pleurodeles</taxon>
    </lineage>
</organism>
<protein>
    <submittedName>
        <fullName evidence="2">Uncharacterized protein</fullName>
    </submittedName>
</protein>
<keyword evidence="3" id="KW-1185">Reference proteome</keyword>
<dbReference type="EMBL" id="JANPWB010000009">
    <property type="protein sequence ID" value="KAJ1155083.1"/>
    <property type="molecule type" value="Genomic_DNA"/>
</dbReference>
<accession>A0AAV7RVV8</accession>